<name>A0A3E1RG71_9BURK</name>
<dbReference type="Gene3D" id="3.30.70.1520">
    <property type="entry name" value="Heterotetrameric sarcosine oxidase"/>
    <property type="match status" value="1"/>
</dbReference>
<evidence type="ECO:0000313" key="1">
    <source>
        <dbReference type="EMBL" id="RFO98375.1"/>
    </source>
</evidence>
<proteinExistence type="predicted"/>
<keyword evidence="2" id="KW-1185">Reference proteome</keyword>
<dbReference type="Proteomes" id="UP000260665">
    <property type="component" value="Unassembled WGS sequence"/>
</dbReference>
<evidence type="ECO:0008006" key="3">
    <source>
        <dbReference type="Google" id="ProtNLM"/>
    </source>
</evidence>
<reference evidence="1 2" key="1">
    <citation type="submission" date="2018-05" db="EMBL/GenBank/DDBJ databases">
        <title>Rhodoferax soyangensis sp.nov., isolated from an oligotrophic freshwater lake.</title>
        <authorList>
            <person name="Park M."/>
        </authorList>
    </citation>
    <scope>NUCLEOTIDE SEQUENCE [LARGE SCALE GENOMIC DNA]</scope>
    <source>
        <strain evidence="1 2">IMCC26218</strain>
    </source>
</reference>
<dbReference type="SUPFAM" id="SSF103025">
    <property type="entry name" value="Folate-binding domain"/>
    <property type="match status" value="1"/>
</dbReference>
<protein>
    <recommendedName>
        <fullName evidence="3">Sarcosine oxidase subunit gamma</fullName>
    </recommendedName>
</protein>
<organism evidence="1 2">
    <name type="scientific">Rhodoferax lacus</name>
    <dbReference type="NCBI Taxonomy" id="2184758"/>
    <lineage>
        <taxon>Bacteria</taxon>
        <taxon>Pseudomonadati</taxon>
        <taxon>Pseudomonadota</taxon>
        <taxon>Betaproteobacteria</taxon>
        <taxon>Burkholderiales</taxon>
        <taxon>Comamonadaceae</taxon>
        <taxon>Rhodoferax</taxon>
    </lineage>
</organism>
<accession>A0A3E1RG71</accession>
<dbReference type="InterPro" id="IPR027266">
    <property type="entry name" value="TrmE/GcvT-like"/>
</dbReference>
<comment type="caution">
    <text evidence="1">The sequence shown here is derived from an EMBL/GenBank/DDBJ whole genome shotgun (WGS) entry which is preliminary data.</text>
</comment>
<gene>
    <name evidence="1" type="ORF">DIC66_00260</name>
</gene>
<sequence length="167" mass="17894">MLPSVTLISTWISGLPGLLQSMSSVFGSTLPVHTGKSVQTELGLLMRTGPEEFVLVGDDATDRTALLRTSIGADTGAVTDLSQARCRIRITGAQCRSTLGKLFALDLRESTFPIGDVALTGTHHVPSMLHRLDTDAFDIYVFSTYAHDQLGTVLDAALEYGVSLELL</sequence>
<dbReference type="EMBL" id="QFZK01000001">
    <property type="protein sequence ID" value="RFO98375.1"/>
    <property type="molecule type" value="Genomic_DNA"/>
</dbReference>
<dbReference type="AlphaFoldDB" id="A0A3E1RG71"/>
<dbReference type="Gene3D" id="3.30.1360.120">
    <property type="entry name" value="Probable tRNA modification gtpase trme, domain 1"/>
    <property type="match status" value="1"/>
</dbReference>
<evidence type="ECO:0000313" key="2">
    <source>
        <dbReference type="Proteomes" id="UP000260665"/>
    </source>
</evidence>